<sequence length="298" mass="35220">MVGKSQSTYKTERTNIKDDMWRKKVDNSLFRYKGTTIPMWIASRWDLSKHFKDIKGKLGKNDKNSETTVKFRKKVYTANLTSSFPKNRANKVHRLWVSEELIEELKEVFVMSHMRDIEAALRGDVGDIEKEIPFWEFVDIEFNPKLKQFIFTDHYKHAPMFPELFKRLAGSPSLKVIQDEIFEKGEFRIHKQDWKLREELDSELGALNVIYTLLDKKNKLIYLGEAKDLRKRLKQRYPSIPDWTHYRYDVLPKGVNNKQRVALERMVIRSTASLLINKSQINSAEISTYKLANDKIDK</sequence>
<dbReference type="InterPro" id="IPR035901">
    <property type="entry name" value="GIY-YIG_endonuc_sf"/>
</dbReference>
<accession>A0A382Q492</accession>
<dbReference type="AlphaFoldDB" id="A0A382Q492"/>
<reference evidence="1" key="1">
    <citation type="submission" date="2018-05" db="EMBL/GenBank/DDBJ databases">
        <authorList>
            <person name="Lanie J.A."/>
            <person name="Ng W.-L."/>
            <person name="Kazmierczak K.M."/>
            <person name="Andrzejewski T.M."/>
            <person name="Davidsen T.M."/>
            <person name="Wayne K.J."/>
            <person name="Tettelin H."/>
            <person name="Glass J.I."/>
            <person name="Rusch D."/>
            <person name="Podicherti R."/>
            <person name="Tsui H.-C.T."/>
            <person name="Winkler M.E."/>
        </authorList>
    </citation>
    <scope>NUCLEOTIDE SEQUENCE</scope>
</reference>
<evidence type="ECO:0000313" key="1">
    <source>
        <dbReference type="EMBL" id="SVC79810.1"/>
    </source>
</evidence>
<gene>
    <name evidence="1" type="ORF">METZ01_LOCUS332664</name>
</gene>
<protein>
    <recommendedName>
        <fullName evidence="2">GIY-YIG domain-containing protein</fullName>
    </recommendedName>
</protein>
<organism evidence="1">
    <name type="scientific">marine metagenome</name>
    <dbReference type="NCBI Taxonomy" id="408172"/>
    <lineage>
        <taxon>unclassified sequences</taxon>
        <taxon>metagenomes</taxon>
        <taxon>ecological metagenomes</taxon>
    </lineage>
</organism>
<name>A0A382Q492_9ZZZZ</name>
<evidence type="ECO:0008006" key="2">
    <source>
        <dbReference type="Google" id="ProtNLM"/>
    </source>
</evidence>
<dbReference type="SUPFAM" id="SSF82771">
    <property type="entry name" value="GIY-YIG endonuclease"/>
    <property type="match status" value="1"/>
</dbReference>
<dbReference type="EMBL" id="UINC01111525">
    <property type="protein sequence ID" value="SVC79810.1"/>
    <property type="molecule type" value="Genomic_DNA"/>
</dbReference>
<proteinExistence type="predicted"/>